<sequence length="257" mass="28215">MTAMQAVPTQQQRSSLMKGLAVLEAVAVHHRVSDISVATGLSVSTVHRMLSDLTENGWVDQQTDRTYRPGMRMHGLVPLLQNDERLVDVAIPYLHALRDRVGFTVHMARYGQDGLVYIAKIDGPASYQMRSRVGDSIPLWSTAIGKAVLAGMDESSACSLVGTATLQRRTAKTIMSKRALWEQIEVIRKRGWSVDDEENELHIRCVGTVLRDGNGRVVGGVSCSGLDHEMTAQRVQQVAPLVVDTVMQISEKLRAGA</sequence>
<evidence type="ECO:0000256" key="1">
    <source>
        <dbReference type="ARBA" id="ARBA00023015"/>
    </source>
</evidence>
<dbReference type="Gene3D" id="3.30.450.40">
    <property type="match status" value="1"/>
</dbReference>
<dbReference type="Proteomes" id="UP000199258">
    <property type="component" value="Unassembled WGS sequence"/>
</dbReference>
<dbReference type="Pfam" id="PF09339">
    <property type="entry name" value="HTH_IclR"/>
    <property type="match status" value="1"/>
</dbReference>
<dbReference type="InterPro" id="IPR014757">
    <property type="entry name" value="Tscrpt_reg_IclR_C"/>
</dbReference>
<evidence type="ECO:0000256" key="2">
    <source>
        <dbReference type="ARBA" id="ARBA00023125"/>
    </source>
</evidence>
<dbReference type="InterPro" id="IPR005471">
    <property type="entry name" value="Tscrpt_reg_IclR_N"/>
</dbReference>
<dbReference type="Gene3D" id="1.10.10.10">
    <property type="entry name" value="Winged helix-like DNA-binding domain superfamily/Winged helix DNA-binding domain"/>
    <property type="match status" value="1"/>
</dbReference>
<dbReference type="AlphaFoldDB" id="A0A1G8K9T7"/>
<gene>
    <name evidence="6" type="ORF">SAMN04488693_110126</name>
</gene>
<evidence type="ECO:0000313" key="6">
    <source>
        <dbReference type="EMBL" id="SDI40192.1"/>
    </source>
</evidence>
<keyword evidence="3" id="KW-0804">Transcription</keyword>
<dbReference type="STRING" id="335973.SAMN04488693_110126"/>
<evidence type="ECO:0000259" key="4">
    <source>
        <dbReference type="PROSITE" id="PS51077"/>
    </source>
</evidence>
<feature type="domain" description="HTH iclR-type" evidence="4">
    <location>
        <begin position="13"/>
        <end position="71"/>
    </location>
</feature>
<keyword evidence="2 6" id="KW-0238">DNA-binding</keyword>
<dbReference type="RefSeq" id="WP_090586990.1">
    <property type="nucleotide sequence ID" value="NZ_FNDT01000010.1"/>
</dbReference>
<dbReference type="InterPro" id="IPR029016">
    <property type="entry name" value="GAF-like_dom_sf"/>
</dbReference>
<dbReference type="SMART" id="SM00346">
    <property type="entry name" value="HTH_ICLR"/>
    <property type="match status" value="1"/>
</dbReference>
<dbReference type="PANTHER" id="PTHR30136">
    <property type="entry name" value="HELIX-TURN-HELIX TRANSCRIPTIONAL REGULATOR, ICLR FAMILY"/>
    <property type="match status" value="1"/>
</dbReference>
<dbReference type="GO" id="GO:0003700">
    <property type="term" value="F:DNA-binding transcription factor activity"/>
    <property type="evidence" value="ECO:0007669"/>
    <property type="project" value="TreeGrafter"/>
</dbReference>
<name>A0A1G8K9T7_9MICC</name>
<dbReference type="InterPro" id="IPR050707">
    <property type="entry name" value="HTH_MetabolicPath_Reg"/>
</dbReference>
<dbReference type="InterPro" id="IPR036388">
    <property type="entry name" value="WH-like_DNA-bd_sf"/>
</dbReference>
<dbReference type="PANTHER" id="PTHR30136:SF24">
    <property type="entry name" value="HTH-TYPE TRANSCRIPTIONAL REPRESSOR ALLR"/>
    <property type="match status" value="1"/>
</dbReference>
<dbReference type="GO" id="GO:0045892">
    <property type="term" value="P:negative regulation of DNA-templated transcription"/>
    <property type="evidence" value="ECO:0007669"/>
    <property type="project" value="TreeGrafter"/>
</dbReference>
<organism evidence="6 7">
    <name type="scientific">Arthrobacter subterraneus</name>
    <dbReference type="NCBI Taxonomy" id="335973"/>
    <lineage>
        <taxon>Bacteria</taxon>
        <taxon>Bacillati</taxon>
        <taxon>Actinomycetota</taxon>
        <taxon>Actinomycetes</taxon>
        <taxon>Micrococcales</taxon>
        <taxon>Micrococcaceae</taxon>
        <taxon>Arthrobacter</taxon>
    </lineage>
</organism>
<feature type="domain" description="IclR-ED" evidence="5">
    <location>
        <begin position="72"/>
        <end position="255"/>
    </location>
</feature>
<dbReference type="PROSITE" id="PS51077">
    <property type="entry name" value="HTH_ICLR"/>
    <property type="match status" value="1"/>
</dbReference>
<dbReference type="EMBL" id="FNDT01000010">
    <property type="protein sequence ID" value="SDI40192.1"/>
    <property type="molecule type" value="Genomic_DNA"/>
</dbReference>
<accession>A0A1G8K9T7</accession>
<dbReference type="SUPFAM" id="SSF55781">
    <property type="entry name" value="GAF domain-like"/>
    <property type="match status" value="1"/>
</dbReference>
<proteinExistence type="predicted"/>
<dbReference type="OrthoDB" id="8479143at2"/>
<dbReference type="SUPFAM" id="SSF46785">
    <property type="entry name" value="Winged helix' DNA-binding domain"/>
    <property type="match status" value="1"/>
</dbReference>
<evidence type="ECO:0000313" key="7">
    <source>
        <dbReference type="Proteomes" id="UP000199258"/>
    </source>
</evidence>
<keyword evidence="7" id="KW-1185">Reference proteome</keyword>
<dbReference type="InterPro" id="IPR036390">
    <property type="entry name" value="WH_DNA-bd_sf"/>
</dbReference>
<evidence type="ECO:0000256" key="3">
    <source>
        <dbReference type="ARBA" id="ARBA00023163"/>
    </source>
</evidence>
<reference evidence="6 7" key="1">
    <citation type="submission" date="2016-10" db="EMBL/GenBank/DDBJ databases">
        <authorList>
            <person name="de Groot N.N."/>
        </authorList>
    </citation>
    <scope>NUCLEOTIDE SEQUENCE [LARGE SCALE GENOMIC DNA]</scope>
    <source>
        <strain evidence="6 7">NP_1H</strain>
    </source>
</reference>
<evidence type="ECO:0000259" key="5">
    <source>
        <dbReference type="PROSITE" id="PS51078"/>
    </source>
</evidence>
<dbReference type="Pfam" id="PF01614">
    <property type="entry name" value="IclR_C"/>
    <property type="match status" value="1"/>
</dbReference>
<keyword evidence="1" id="KW-0805">Transcription regulation</keyword>
<protein>
    <submittedName>
        <fullName evidence="6">DNA-binding transcriptional regulator, IclR family</fullName>
    </submittedName>
</protein>
<dbReference type="PROSITE" id="PS51078">
    <property type="entry name" value="ICLR_ED"/>
    <property type="match status" value="1"/>
</dbReference>
<dbReference type="GO" id="GO:0003677">
    <property type="term" value="F:DNA binding"/>
    <property type="evidence" value="ECO:0007669"/>
    <property type="project" value="UniProtKB-KW"/>
</dbReference>